<dbReference type="Proteomes" id="UP000008022">
    <property type="component" value="Unassembled WGS sequence"/>
</dbReference>
<reference evidence="2" key="1">
    <citation type="submission" date="2013-06" db="EMBL/GenBank/DDBJ databases">
        <authorList>
            <person name="Zhao Q."/>
        </authorList>
    </citation>
    <scope>NUCLEOTIDE SEQUENCE</scope>
    <source>
        <strain evidence="2">cv. W1943</strain>
    </source>
</reference>
<keyword evidence="2" id="KW-1185">Reference proteome</keyword>
<organism evidence="1 2">
    <name type="scientific">Oryza rufipogon</name>
    <name type="common">Brownbeard rice</name>
    <name type="synonym">Asian wild rice</name>
    <dbReference type="NCBI Taxonomy" id="4529"/>
    <lineage>
        <taxon>Eukaryota</taxon>
        <taxon>Viridiplantae</taxon>
        <taxon>Streptophyta</taxon>
        <taxon>Embryophyta</taxon>
        <taxon>Tracheophyta</taxon>
        <taxon>Spermatophyta</taxon>
        <taxon>Magnoliopsida</taxon>
        <taxon>Liliopsida</taxon>
        <taxon>Poales</taxon>
        <taxon>Poaceae</taxon>
        <taxon>BOP clade</taxon>
        <taxon>Oryzoideae</taxon>
        <taxon>Oryzeae</taxon>
        <taxon>Oryzinae</taxon>
        <taxon>Oryza</taxon>
    </lineage>
</organism>
<proteinExistence type="predicted"/>
<accession>A0A0E0Q817</accession>
<dbReference type="AlphaFoldDB" id="A0A0E0Q817"/>
<name>A0A0E0Q817_ORYRU</name>
<sequence length="144" mass="16233">MKAVAAARRGEPYIARLICRRARRQHGRSTGATVDLDGSLTRQACHHTVLEPGRPSEVWCCVPPHPLPHAATRLESLRLTRNASSQPLLLGDYFSLPSSPGSNRASSCHRSRMLLEEEILAARLRKSSILHRRRFLKFKNWCNS</sequence>
<dbReference type="EnsemblPlants" id="ORUFI07G14090.3">
    <property type="protein sequence ID" value="ORUFI07G14090.3"/>
    <property type="gene ID" value="ORUFI07G14090"/>
</dbReference>
<protein>
    <submittedName>
        <fullName evidence="1">Uncharacterized protein</fullName>
    </submittedName>
</protein>
<evidence type="ECO:0000313" key="1">
    <source>
        <dbReference type="EnsemblPlants" id="ORUFI07G14090.3"/>
    </source>
</evidence>
<reference evidence="1" key="2">
    <citation type="submission" date="2015-06" db="UniProtKB">
        <authorList>
            <consortium name="EnsemblPlants"/>
        </authorList>
    </citation>
    <scope>IDENTIFICATION</scope>
</reference>
<dbReference type="HOGENOM" id="CLU_1799629_0_0_1"/>
<evidence type="ECO:0000313" key="2">
    <source>
        <dbReference type="Proteomes" id="UP000008022"/>
    </source>
</evidence>
<dbReference type="Gramene" id="ORUFI07G14090.3">
    <property type="protein sequence ID" value="ORUFI07G14090.3"/>
    <property type="gene ID" value="ORUFI07G14090"/>
</dbReference>